<evidence type="ECO:0008006" key="4">
    <source>
        <dbReference type="Google" id="ProtNLM"/>
    </source>
</evidence>
<evidence type="ECO:0000256" key="1">
    <source>
        <dbReference type="SAM" id="Phobius"/>
    </source>
</evidence>
<dbReference type="AlphaFoldDB" id="A0A4Y8PZ10"/>
<dbReference type="InterPro" id="IPR018247">
    <property type="entry name" value="EF_Hand_1_Ca_BS"/>
</dbReference>
<dbReference type="Proteomes" id="UP000298246">
    <property type="component" value="Unassembled WGS sequence"/>
</dbReference>
<keyword evidence="1" id="KW-1133">Transmembrane helix</keyword>
<feature type="transmembrane region" description="Helical" evidence="1">
    <location>
        <begin position="262"/>
        <end position="285"/>
    </location>
</feature>
<name>A0A4Y8PZ10_9BACL</name>
<dbReference type="EMBL" id="MYFO01000018">
    <property type="protein sequence ID" value="TFE86585.1"/>
    <property type="molecule type" value="Genomic_DNA"/>
</dbReference>
<dbReference type="InterPro" id="IPR032809">
    <property type="entry name" value="Put_HupE_UreJ"/>
</dbReference>
<dbReference type="Pfam" id="PF13795">
    <property type="entry name" value="HupE_UreJ_2"/>
    <property type="match status" value="1"/>
</dbReference>
<accession>A0A4Y8PZ10</accession>
<feature type="transmembrane region" description="Helical" evidence="1">
    <location>
        <begin position="383"/>
        <end position="400"/>
    </location>
</feature>
<feature type="transmembrane region" description="Helical" evidence="1">
    <location>
        <begin position="316"/>
        <end position="335"/>
    </location>
</feature>
<feature type="transmembrane region" description="Helical" evidence="1">
    <location>
        <begin position="291"/>
        <end position="309"/>
    </location>
</feature>
<feature type="transmembrane region" description="Helical" evidence="1">
    <location>
        <begin position="350"/>
        <end position="371"/>
    </location>
</feature>
<evidence type="ECO:0000313" key="2">
    <source>
        <dbReference type="EMBL" id="TFE86585.1"/>
    </source>
</evidence>
<dbReference type="RefSeq" id="WP_134754063.1">
    <property type="nucleotide sequence ID" value="NZ_MYFO02000009.1"/>
</dbReference>
<dbReference type="PROSITE" id="PS00018">
    <property type="entry name" value="EF_HAND_1"/>
    <property type="match status" value="1"/>
</dbReference>
<protein>
    <recommendedName>
        <fullName evidence="4">EF-hand domain-containing protein</fullName>
    </recommendedName>
</protein>
<keyword evidence="1" id="KW-0812">Transmembrane</keyword>
<organism evidence="2 3">
    <name type="scientific">Paenibacillus athensensis</name>
    <dbReference type="NCBI Taxonomy" id="1967502"/>
    <lineage>
        <taxon>Bacteria</taxon>
        <taxon>Bacillati</taxon>
        <taxon>Bacillota</taxon>
        <taxon>Bacilli</taxon>
        <taxon>Bacillales</taxon>
        <taxon>Paenibacillaceae</taxon>
        <taxon>Paenibacillus</taxon>
    </lineage>
</organism>
<dbReference type="OrthoDB" id="9808870at2"/>
<sequence>MYNFLPKWNSGLLHRPLVRVCLCLFVSVCLFIFPALRSAQAHAYSASYTTINIDRTQTGLVYSLDELSVIELTAADANGNGMLDEEEFQTIKDKLMKLIQDHLTLKINGEEKAWTSVEEYKLERSGDATKVYLTVVYPAAAAGQTVSLTDTLYDKDTKTNYVDLLTVNYGQQKSTAALSGKSRTWNLLMTEADWAGVVQAAPPEAPQQAGDTGGAGQAADQPEAVSGWFSFFKLGMNHILTGYDHLLFLFSLLIARQSFKQYATVITAFTVAHTITLTLTVLGIIDISPRIVEPAIAISICYVALDNMLRKNVSHRWVLTFMFGLIHGMGFADLLKDMQLPNSELATDLISFNIGIETVQLVIVLVLLPLLLQLHRWKHARRLVYAGSSAALVLGGLWLIERIV</sequence>
<evidence type="ECO:0000313" key="3">
    <source>
        <dbReference type="Proteomes" id="UP000298246"/>
    </source>
</evidence>
<proteinExistence type="predicted"/>
<gene>
    <name evidence="2" type="ORF">B5M42_14585</name>
</gene>
<keyword evidence="3" id="KW-1185">Reference proteome</keyword>
<keyword evidence="1" id="KW-0472">Membrane</keyword>
<comment type="caution">
    <text evidence="2">The sequence shown here is derived from an EMBL/GenBank/DDBJ whole genome shotgun (WGS) entry which is preliminary data.</text>
</comment>
<reference evidence="2 3" key="1">
    <citation type="submission" date="2017-03" db="EMBL/GenBank/DDBJ databases">
        <title>Isolation of Levoglucosan Utilizing Bacteria.</title>
        <authorList>
            <person name="Arya A.S."/>
        </authorList>
    </citation>
    <scope>NUCLEOTIDE SEQUENCE [LARGE SCALE GENOMIC DNA]</scope>
    <source>
        <strain evidence="2 3">MEC069</strain>
    </source>
</reference>